<dbReference type="PRINTS" id="PR01438">
    <property type="entry name" value="UNVRSLSTRESS"/>
</dbReference>
<gene>
    <name evidence="3" type="ORF">K1X15_05275</name>
</gene>
<dbReference type="CDD" id="cd00293">
    <property type="entry name" value="USP-like"/>
    <property type="match status" value="1"/>
</dbReference>
<keyword evidence="4" id="KW-1185">Reference proteome</keyword>
<dbReference type="PIRSF" id="PIRSF006276">
    <property type="entry name" value="UspA"/>
    <property type="match status" value="1"/>
</dbReference>
<proteinExistence type="inferred from homology"/>
<feature type="domain" description="UspA" evidence="2">
    <location>
        <begin position="32"/>
        <end position="180"/>
    </location>
</feature>
<dbReference type="Pfam" id="PF00582">
    <property type="entry name" value="Usp"/>
    <property type="match status" value="1"/>
</dbReference>
<sequence length="180" mass="18403">MPMINQSDLDQSAVRCIVLGCKYNQGAKEFAMYSNIVCAVDGSELSTKALRHALGLAAKTGGKVTAVTVTEPSIVLAPGAEIMMVDTSSIIADLEKAKAESAKGILADAEAAAKTAGASVTGIHIANSPAAEGILQAAKEIKADLVVMGSHGRRGLGRLLLGSQAAEVLAHTDLPVLIVK</sequence>
<dbReference type="PANTHER" id="PTHR46268">
    <property type="entry name" value="STRESS RESPONSE PROTEIN NHAX"/>
    <property type="match status" value="1"/>
</dbReference>
<organism evidence="3 4">
    <name type="scientific">Devosia salina</name>
    <dbReference type="NCBI Taxonomy" id="2860336"/>
    <lineage>
        <taxon>Bacteria</taxon>
        <taxon>Pseudomonadati</taxon>
        <taxon>Pseudomonadota</taxon>
        <taxon>Alphaproteobacteria</taxon>
        <taxon>Hyphomicrobiales</taxon>
        <taxon>Devosiaceae</taxon>
        <taxon>Devosia</taxon>
    </lineage>
</organism>
<dbReference type="SUPFAM" id="SSF52402">
    <property type="entry name" value="Adenine nucleotide alpha hydrolases-like"/>
    <property type="match status" value="1"/>
</dbReference>
<protein>
    <submittedName>
        <fullName evidence="3">Universal stress protein</fullName>
    </submittedName>
</protein>
<accession>A0ABX8WGY6</accession>
<evidence type="ECO:0000313" key="4">
    <source>
        <dbReference type="Proteomes" id="UP000825799"/>
    </source>
</evidence>
<dbReference type="EMBL" id="CP080590">
    <property type="protein sequence ID" value="QYO77981.1"/>
    <property type="molecule type" value="Genomic_DNA"/>
</dbReference>
<evidence type="ECO:0000259" key="2">
    <source>
        <dbReference type="Pfam" id="PF00582"/>
    </source>
</evidence>
<reference evidence="3 4" key="1">
    <citation type="submission" date="2021-08" db="EMBL/GenBank/DDBJ databases">
        <title>Devosia salina sp. nov., isolated from the South China Sea sediment.</title>
        <authorList>
            <person name="Zhou Z."/>
        </authorList>
    </citation>
    <scope>NUCLEOTIDE SEQUENCE [LARGE SCALE GENOMIC DNA]</scope>
    <source>
        <strain evidence="3 4">SCS-3</strain>
    </source>
</reference>
<dbReference type="PANTHER" id="PTHR46268:SF15">
    <property type="entry name" value="UNIVERSAL STRESS PROTEIN HP_0031"/>
    <property type="match status" value="1"/>
</dbReference>
<name>A0ABX8WGY6_9HYPH</name>
<evidence type="ECO:0000256" key="1">
    <source>
        <dbReference type="ARBA" id="ARBA00008791"/>
    </source>
</evidence>
<evidence type="ECO:0000313" key="3">
    <source>
        <dbReference type="EMBL" id="QYO77981.1"/>
    </source>
</evidence>
<dbReference type="InterPro" id="IPR014729">
    <property type="entry name" value="Rossmann-like_a/b/a_fold"/>
</dbReference>
<dbReference type="Gene3D" id="3.40.50.620">
    <property type="entry name" value="HUPs"/>
    <property type="match status" value="1"/>
</dbReference>
<dbReference type="Proteomes" id="UP000825799">
    <property type="component" value="Chromosome"/>
</dbReference>
<dbReference type="InterPro" id="IPR006016">
    <property type="entry name" value="UspA"/>
</dbReference>
<dbReference type="InterPro" id="IPR006015">
    <property type="entry name" value="Universal_stress_UspA"/>
</dbReference>
<comment type="similarity">
    <text evidence="1">Belongs to the universal stress protein A family.</text>
</comment>